<sequence length="422" mass="47864">MSLQAIREALEEAPAPWEEEIEEGNDTELASRTAIFHELLLDYPPLSETSRAKKYEEIKRFHSLIFKGLYPSPERVSDNLNNQVLLLRFFQQVEREAVRIYTFINYERPFGDAVFQFEMEVLKLFLDKMNRYGIYTESLSHRSFFIFREDKIVGACQLDDNGSQQLFHYVGDLSIGKILKDIFCSFQCKEKSISIRRLFLGGNGGIQSQYKTLKQRRPVTDPKAFWPFAPKPPREMAAEFEASDSNVLILYGEPGLGKSQYIAEMIKWKDANSHGTVFVCDDNPVFKSPQFTPYVHDMASNSWLVTEDAHEMIEARDMGNSLMAGILNAAEGITSGNVKFIISTNITSLKDVDHALYRPGRTLRVIPFKSLTPDQANAARAAVGHLPIDFGSVSKLSLAEALNWEAYQALQSEIKQGGFISR</sequence>
<proteinExistence type="predicted"/>
<organism evidence="1 2">
    <name type="scientific">Klebsiella phage vB_KpM_FBKp24</name>
    <dbReference type="NCBI Taxonomy" id="2801834"/>
    <lineage>
        <taxon>Viruses</taxon>
        <taxon>Duplodnaviria</taxon>
        <taxon>Heunggongvirae</taxon>
        <taxon>Uroviricota</taxon>
        <taxon>Caudoviricetes</taxon>
        <taxon>Chimalliviridae</taxon>
        <taxon>Maaswegvirus</taxon>
        <taxon>Maaswegvirus Kp24</taxon>
    </lineage>
</organism>
<gene>
    <name evidence="1" type="ORF">vBKpMFBKp24_054</name>
</gene>
<dbReference type="Proteomes" id="UP000596381">
    <property type="component" value="Segment"/>
</dbReference>
<protein>
    <recommendedName>
        <fullName evidence="3">AAA+ ATPase domain-containing protein</fullName>
    </recommendedName>
</protein>
<dbReference type="EMBL" id="MW394391">
    <property type="protein sequence ID" value="QQV92056.1"/>
    <property type="molecule type" value="Genomic_DNA"/>
</dbReference>
<dbReference type="InterPro" id="IPR027417">
    <property type="entry name" value="P-loop_NTPase"/>
</dbReference>
<evidence type="ECO:0000313" key="1">
    <source>
        <dbReference type="EMBL" id="QQV92056.1"/>
    </source>
</evidence>
<evidence type="ECO:0000313" key="2">
    <source>
        <dbReference type="Proteomes" id="UP000596381"/>
    </source>
</evidence>
<reference evidence="1 2" key="1">
    <citation type="submission" date="2020-12" db="EMBL/GenBank/DDBJ databases">
        <title>Genomic characterization of four novel bacteriophages infecting Klebsiella pneumoniae.</title>
        <authorList>
            <person name="Estrada Bonilla B."/>
            <person name="Costa A.R."/>
            <person name="van Rossum T."/>
            <person name="Hagedoorn S."/>
            <person name="Wallinga H."/>
            <person name="Xiao M."/>
            <person name="Song W."/>
            <person name="Haas P.-J."/>
            <person name="Nobrega F.L."/>
            <person name="Brouns S.J.J."/>
        </authorList>
    </citation>
    <scope>NUCLEOTIDE SEQUENCE [LARGE SCALE GENOMIC DNA]</scope>
</reference>
<dbReference type="Gene3D" id="3.40.50.300">
    <property type="entry name" value="P-loop containing nucleotide triphosphate hydrolases"/>
    <property type="match status" value="1"/>
</dbReference>
<dbReference type="SUPFAM" id="SSF52540">
    <property type="entry name" value="P-loop containing nucleoside triphosphate hydrolases"/>
    <property type="match status" value="1"/>
</dbReference>
<name>A0A7U0GBB1_9CAUD</name>
<keyword evidence="2" id="KW-1185">Reference proteome</keyword>
<evidence type="ECO:0008006" key="3">
    <source>
        <dbReference type="Google" id="ProtNLM"/>
    </source>
</evidence>
<accession>A0A7U0GBB1</accession>